<reference evidence="1 2" key="1">
    <citation type="submission" date="2017-08" db="EMBL/GenBank/DDBJ databases">
        <title>Multipartite genome sequences of Sinorhizobium species nodulating soybeans.</title>
        <authorList>
            <person name="Tian C.F."/>
        </authorList>
    </citation>
    <scope>NUCLEOTIDE SEQUENCE [LARGE SCALE GENOMIC DNA]</scope>
    <source>
        <strain evidence="1 2">CCBAU 05684</strain>
    </source>
</reference>
<dbReference type="KEGG" id="esj:SJ05684_c06890"/>
<organism evidence="1 2">
    <name type="scientific">Sinorhizobium sojae CCBAU 05684</name>
    <dbReference type="NCBI Taxonomy" id="716928"/>
    <lineage>
        <taxon>Bacteria</taxon>
        <taxon>Pseudomonadati</taxon>
        <taxon>Pseudomonadota</taxon>
        <taxon>Alphaproteobacteria</taxon>
        <taxon>Hyphomicrobiales</taxon>
        <taxon>Rhizobiaceae</taxon>
        <taxon>Sinorhizobium/Ensifer group</taxon>
        <taxon>Sinorhizobium</taxon>
    </lineage>
</organism>
<evidence type="ECO:0000313" key="1">
    <source>
        <dbReference type="EMBL" id="ASY62152.1"/>
    </source>
</evidence>
<name>A0A249P8T7_9HYPH</name>
<dbReference type="Proteomes" id="UP000217211">
    <property type="component" value="Chromosome"/>
</dbReference>
<dbReference type="AlphaFoldDB" id="A0A249P8T7"/>
<protein>
    <submittedName>
        <fullName evidence="1">Uncharacterized protein</fullName>
    </submittedName>
</protein>
<evidence type="ECO:0000313" key="2">
    <source>
        <dbReference type="Proteomes" id="UP000217211"/>
    </source>
</evidence>
<dbReference type="STRING" id="716928.GCA_000261485_02152"/>
<gene>
    <name evidence="1" type="ORF">SJ05684_c06890</name>
</gene>
<keyword evidence="2" id="KW-1185">Reference proteome</keyword>
<proteinExistence type="predicted"/>
<sequence>MLDDAKLMPGNPMPTMALPLVIGGEAKLGGGRSSALLDG</sequence>
<accession>A0A249P8T7</accession>
<dbReference type="EMBL" id="CP023067">
    <property type="protein sequence ID" value="ASY62152.1"/>
    <property type="molecule type" value="Genomic_DNA"/>
</dbReference>